<sequence>MPYASNGDIRIYYEVHGAHGPALVFAHGGGGNTASWWQQVPAFKADYRAVLFDHRGFGRSACPADAQKPRFFEADLMAVLDAAGINEATLVCQSMGGWTGMRAAITYPERIRGVFLANTPGAVRTAATQQNMADVEARIRRHGLRYMAIDRAFAEKNPEGAFLYRQIAAFNTEAKPDMRDDEAYVTPDEVRGSGVRFHVMASEHDPIFPPALLAGVARDIDAPYTCIRGAGHSTYFESPEAFNAALRAFLDGES</sequence>
<dbReference type="SUPFAM" id="SSF53474">
    <property type="entry name" value="alpha/beta-Hydrolases"/>
    <property type="match status" value="1"/>
</dbReference>
<reference evidence="2" key="1">
    <citation type="submission" date="2019-02" db="EMBL/GenBank/DDBJ databases">
        <authorList>
            <person name="Gruber-Vodicka R. H."/>
            <person name="Seah K. B. B."/>
        </authorList>
    </citation>
    <scope>NUCLEOTIDE SEQUENCE</scope>
    <source>
        <strain evidence="3">BECK_DK161</strain>
        <strain evidence="2">BECK_DK47</strain>
    </source>
</reference>
<dbReference type="InterPro" id="IPR000073">
    <property type="entry name" value="AB_hydrolase_1"/>
</dbReference>
<dbReference type="InterPro" id="IPR050471">
    <property type="entry name" value="AB_hydrolase"/>
</dbReference>
<dbReference type="InterPro" id="IPR029058">
    <property type="entry name" value="AB_hydrolase_fold"/>
</dbReference>
<protein>
    <submittedName>
        <fullName evidence="2">Pimeloyl-ACP methyl ester carboxylesterase</fullName>
    </submittedName>
</protein>
<evidence type="ECO:0000313" key="2">
    <source>
        <dbReference type="EMBL" id="VFJ45153.1"/>
    </source>
</evidence>
<dbReference type="Pfam" id="PF12697">
    <property type="entry name" value="Abhydrolase_6"/>
    <property type="match status" value="1"/>
</dbReference>
<evidence type="ECO:0000313" key="3">
    <source>
        <dbReference type="EMBL" id="VFJ55000.1"/>
    </source>
</evidence>
<name>A0A450S0C9_9GAMM</name>
<dbReference type="EMBL" id="CAADEX010000009">
    <property type="protein sequence ID" value="VFJ45153.1"/>
    <property type="molecule type" value="Genomic_DNA"/>
</dbReference>
<dbReference type="Gene3D" id="3.40.50.1820">
    <property type="entry name" value="alpha/beta hydrolase"/>
    <property type="match status" value="1"/>
</dbReference>
<feature type="domain" description="AB hydrolase-1" evidence="1">
    <location>
        <begin position="23"/>
        <end position="245"/>
    </location>
</feature>
<proteinExistence type="predicted"/>
<organism evidence="2">
    <name type="scientific">Candidatus Kentrum sp. DK</name>
    <dbReference type="NCBI Taxonomy" id="2126562"/>
    <lineage>
        <taxon>Bacteria</taxon>
        <taxon>Pseudomonadati</taxon>
        <taxon>Pseudomonadota</taxon>
        <taxon>Gammaproteobacteria</taxon>
        <taxon>Candidatus Kentrum</taxon>
    </lineage>
</organism>
<accession>A0A450S0C9</accession>
<dbReference type="PRINTS" id="PR00111">
    <property type="entry name" value="ABHYDROLASE"/>
</dbReference>
<dbReference type="AlphaFoldDB" id="A0A450S0C9"/>
<evidence type="ECO:0000259" key="1">
    <source>
        <dbReference type="Pfam" id="PF12697"/>
    </source>
</evidence>
<dbReference type="PANTHER" id="PTHR43433:SF5">
    <property type="entry name" value="AB HYDROLASE-1 DOMAIN-CONTAINING PROTEIN"/>
    <property type="match status" value="1"/>
</dbReference>
<dbReference type="PANTHER" id="PTHR43433">
    <property type="entry name" value="HYDROLASE, ALPHA/BETA FOLD FAMILY PROTEIN"/>
    <property type="match status" value="1"/>
</dbReference>
<dbReference type="EMBL" id="CAADEY010000046">
    <property type="protein sequence ID" value="VFJ55000.1"/>
    <property type="molecule type" value="Genomic_DNA"/>
</dbReference>
<gene>
    <name evidence="2" type="ORF">BECKDK2373B_GA0170837_100911</name>
    <name evidence="3" type="ORF">BECKDK2373C_GA0170839_104620</name>
</gene>